<dbReference type="AlphaFoldDB" id="A0A2H1V546"/>
<organism evidence="1">
    <name type="scientific">Spodoptera frugiperda</name>
    <name type="common">Fall armyworm</name>
    <dbReference type="NCBI Taxonomy" id="7108"/>
    <lineage>
        <taxon>Eukaryota</taxon>
        <taxon>Metazoa</taxon>
        <taxon>Ecdysozoa</taxon>
        <taxon>Arthropoda</taxon>
        <taxon>Hexapoda</taxon>
        <taxon>Insecta</taxon>
        <taxon>Pterygota</taxon>
        <taxon>Neoptera</taxon>
        <taxon>Endopterygota</taxon>
        <taxon>Lepidoptera</taxon>
        <taxon>Glossata</taxon>
        <taxon>Ditrysia</taxon>
        <taxon>Noctuoidea</taxon>
        <taxon>Noctuidae</taxon>
        <taxon>Amphipyrinae</taxon>
        <taxon>Spodoptera</taxon>
    </lineage>
</organism>
<name>A0A2H1V546_SPOFR</name>
<evidence type="ECO:0000313" key="1">
    <source>
        <dbReference type="EMBL" id="SOQ35963.1"/>
    </source>
</evidence>
<sequence>MDKCLRITIIPKTWFKKTVNKNWSSDRSPHRNCIASAANEQTTHLIVSYQRRPWTPATPEEPQVRCRPFKKEDALLLKVVSDRKYRQRQLIPQFCCARQKVSREAHISLVNIYFNLENNLDKIYILFLRRGNHPMTSPALSEVRRSVRMLLTKYHLVPTPAFRAGAPVIQQGSPQHRIRHQPYWARSV</sequence>
<reference evidence="1" key="1">
    <citation type="submission" date="2016-07" db="EMBL/GenBank/DDBJ databases">
        <authorList>
            <person name="Bretaudeau A."/>
        </authorList>
    </citation>
    <scope>NUCLEOTIDE SEQUENCE</scope>
    <source>
        <strain evidence="1">Rice</strain>
        <tissue evidence="1">Whole body</tissue>
    </source>
</reference>
<proteinExistence type="predicted"/>
<dbReference type="EMBL" id="ODYU01000727">
    <property type="protein sequence ID" value="SOQ35963.1"/>
    <property type="molecule type" value="Genomic_DNA"/>
</dbReference>
<protein>
    <submittedName>
        <fullName evidence="1">SFRICE_005136</fullName>
    </submittedName>
</protein>
<gene>
    <name evidence="1" type="ORF">SFRICE_005136</name>
</gene>
<accession>A0A2H1V546</accession>